<dbReference type="Gramene" id="KQK94477">
    <property type="protein sequence ID" value="KQK94477"/>
    <property type="gene ID" value="SETIT_026989mg"/>
</dbReference>
<reference evidence="3" key="1">
    <citation type="journal article" date="2012" name="Nat. Biotechnol.">
        <title>Reference genome sequence of the model plant Setaria.</title>
        <authorList>
            <person name="Bennetzen J.L."/>
            <person name="Schmutz J."/>
            <person name="Wang H."/>
            <person name="Percifield R."/>
            <person name="Hawkins J."/>
            <person name="Pontaroli A.C."/>
            <person name="Estep M."/>
            <person name="Feng L."/>
            <person name="Vaughn J.N."/>
            <person name="Grimwood J."/>
            <person name="Jenkins J."/>
            <person name="Barry K."/>
            <person name="Lindquist E."/>
            <person name="Hellsten U."/>
            <person name="Deshpande S."/>
            <person name="Wang X."/>
            <person name="Wu X."/>
            <person name="Mitros T."/>
            <person name="Triplett J."/>
            <person name="Yang X."/>
            <person name="Ye C.Y."/>
            <person name="Mauro-Herrera M."/>
            <person name="Wang L."/>
            <person name="Li P."/>
            <person name="Sharma M."/>
            <person name="Sharma R."/>
            <person name="Ronald P.C."/>
            <person name="Panaud O."/>
            <person name="Kellogg E.A."/>
            <person name="Brutnell T.P."/>
            <person name="Doust A.N."/>
            <person name="Tuskan G.A."/>
            <person name="Rokhsar D."/>
            <person name="Devos K.M."/>
        </authorList>
    </citation>
    <scope>NUCLEOTIDE SEQUENCE [LARGE SCALE GENOMIC DNA]</scope>
    <source>
        <strain evidence="3">cv. Yugu1</strain>
    </source>
</reference>
<dbReference type="EMBL" id="AGNK02004889">
    <property type="status" value="NOT_ANNOTATED_CDS"/>
    <property type="molecule type" value="Genomic_DNA"/>
</dbReference>
<evidence type="ECO:0000313" key="2">
    <source>
        <dbReference type="EnsemblPlants" id="KQK94477"/>
    </source>
</evidence>
<evidence type="ECO:0000313" key="3">
    <source>
        <dbReference type="Proteomes" id="UP000004995"/>
    </source>
</evidence>
<dbReference type="AlphaFoldDB" id="K3ZK83"/>
<dbReference type="Proteomes" id="UP000004995">
    <property type="component" value="Unassembled WGS sequence"/>
</dbReference>
<keyword evidence="1" id="KW-0812">Transmembrane</keyword>
<keyword evidence="1" id="KW-0472">Membrane</keyword>
<accession>K3ZK83</accession>
<keyword evidence="3" id="KW-1185">Reference proteome</keyword>
<dbReference type="EnsemblPlants" id="KQK94477">
    <property type="protein sequence ID" value="KQK94477"/>
    <property type="gene ID" value="SETIT_026989mg"/>
</dbReference>
<proteinExistence type="predicted"/>
<evidence type="ECO:0000256" key="1">
    <source>
        <dbReference type="SAM" id="Phobius"/>
    </source>
</evidence>
<keyword evidence="1" id="KW-1133">Transmembrane helix</keyword>
<organism evidence="2 3">
    <name type="scientific">Setaria italica</name>
    <name type="common">Foxtail millet</name>
    <name type="synonym">Panicum italicum</name>
    <dbReference type="NCBI Taxonomy" id="4555"/>
    <lineage>
        <taxon>Eukaryota</taxon>
        <taxon>Viridiplantae</taxon>
        <taxon>Streptophyta</taxon>
        <taxon>Embryophyta</taxon>
        <taxon>Tracheophyta</taxon>
        <taxon>Spermatophyta</taxon>
        <taxon>Magnoliopsida</taxon>
        <taxon>Liliopsida</taxon>
        <taxon>Poales</taxon>
        <taxon>Poaceae</taxon>
        <taxon>PACMAD clade</taxon>
        <taxon>Panicoideae</taxon>
        <taxon>Panicodae</taxon>
        <taxon>Paniceae</taxon>
        <taxon>Cenchrinae</taxon>
        <taxon>Setaria</taxon>
    </lineage>
</organism>
<sequence>MPSSSKILGSLQTAHNLISKIKPSLSPLPLPQQTVSTQHPQSLTASPHSAAAAAAIPQSSVLAATTLIPLLPLLVPLVAAVAAMTKGWVQRVQQDDEEEETTRLNRTASASMKIGKRVWRKWVIRCILSWSNQLSFG</sequence>
<dbReference type="InParanoid" id="K3ZK83"/>
<name>K3ZK83_SETIT</name>
<reference evidence="2" key="2">
    <citation type="submission" date="2018-08" db="UniProtKB">
        <authorList>
            <consortium name="EnsemblPlants"/>
        </authorList>
    </citation>
    <scope>IDENTIFICATION</scope>
    <source>
        <strain evidence="2">Yugu1</strain>
    </source>
</reference>
<dbReference type="ExpressionAtlas" id="K3ZK83">
    <property type="expression patterns" value="baseline"/>
</dbReference>
<feature type="transmembrane region" description="Helical" evidence="1">
    <location>
        <begin position="61"/>
        <end position="84"/>
    </location>
</feature>
<protein>
    <submittedName>
        <fullName evidence="2">Uncharacterized protein</fullName>
    </submittedName>
</protein>
<dbReference type="HOGENOM" id="CLU_1879024_0_0_1"/>